<dbReference type="EMBL" id="KJ433976">
    <property type="protein sequence ID" value="AHJ88539.1"/>
    <property type="molecule type" value="Genomic_DNA"/>
</dbReference>
<gene>
    <name evidence="1" type="ORF">Jolie1_039</name>
</gene>
<dbReference type="InterPro" id="IPR046053">
    <property type="entry name" value="DUF6011"/>
</dbReference>
<protein>
    <submittedName>
        <fullName evidence="1">Uncharacterized protein</fullName>
    </submittedName>
</protein>
<accession>W8EIQ0</accession>
<reference evidence="1 2" key="1">
    <citation type="journal article" date="2014" name="Genome Announc.">
        <title>Complete genome sequences of nine mycobacteriophages.</title>
        <authorList>
            <person name="Franceschelli J.J."/>
            <person name="Suarez C.A."/>
            <person name="Teran L."/>
            <person name="Raya R.R."/>
            <person name="Morbidoni H.R."/>
        </authorList>
    </citation>
    <scope>NUCLEOTIDE SEQUENCE [LARGE SCALE GENOMIC DNA]</scope>
</reference>
<proteinExistence type="predicted"/>
<evidence type="ECO:0000313" key="1">
    <source>
        <dbReference type="EMBL" id="AHJ88539.1"/>
    </source>
</evidence>
<evidence type="ECO:0000313" key="2">
    <source>
        <dbReference type="Proteomes" id="UP000203096"/>
    </source>
</evidence>
<dbReference type="Proteomes" id="UP000203096">
    <property type="component" value="Segment"/>
</dbReference>
<dbReference type="Pfam" id="PF19474">
    <property type="entry name" value="DUF6011"/>
    <property type="match status" value="1"/>
</dbReference>
<keyword evidence="2" id="KW-1185">Reference proteome</keyword>
<dbReference type="KEGG" id="vg:18505903"/>
<dbReference type="RefSeq" id="YP_009009239.1">
    <property type="nucleotide sequence ID" value="NC_023600.1"/>
</dbReference>
<organism evidence="1 2">
    <name type="scientific">Mycobacterium phage Julie1</name>
    <dbReference type="NCBI Taxonomy" id="1463812"/>
    <lineage>
        <taxon>Viruses</taxon>
        <taxon>Duplodnaviria</taxon>
        <taxon>Heunggongvirae</taxon>
        <taxon>Uroviricota</taxon>
        <taxon>Caudoviricetes</taxon>
        <taxon>Bclasvirinae</taxon>
        <taxon>Julieunavirus</taxon>
        <taxon>Julieunavirus julie1</taxon>
    </lineage>
</organism>
<name>W8EIQ0_9CAUD</name>
<sequence length="256" mass="27136">MGSPFKTTAAAADVRPATDAQIQRAIVPALERGYWRDAQDADKYIQRCTVLNLVISWALAPMADATPAEVSRAIHNAVGRGAPVGDRVNAILAHLNEANGGLRAEDRWLYAPLTKEGASKLITWLFDLTPGAPKADAELPVTGDRPSAEVVPAGRYAVATEAGATNELAFYKVDRPDSGKWAGFVFVKLMQSDEEQRLSRAAGDAILRKIAAVGAEAASAAYGHHIGECGLCGRTLTNDESRARGIGPKCASKAGW</sequence>
<dbReference type="GeneID" id="18505903"/>